<dbReference type="SUPFAM" id="SSF69065">
    <property type="entry name" value="RNase III domain-like"/>
    <property type="match status" value="1"/>
</dbReference>
<keyword evidence="3 11" id="KW-0698">rRNA processing</keyword>
<dbReference type="Gene3D" id="1.10.1520.10">
    <property type="entry name" value="Ribonuclease III domain"/>
    <property type="match status" value="1"/>
</dbReference>
<keyword evidence="11" id="KW-0699">rRNA-binding</keyword>
<dbReference type="Pfam" id="PF00035">
    <property type="entry name" value="dsrm"/>
    <property type="match status" value="1"/>
</dbReference>
<feature type="binding site" evidence="11">
    <location>
        <position position="144"/>
    </location>
    <ligand>
        <name>Mg(2+)</name>
        <dbReference type="ChEBI" id="CHEBI:18420"/>
    </ligand>
</feature>
<dbReference type="SMART" id="SM00535">
    <property type="entry name" value="RIBOc"/>
    <property type="match status" value="1"/>
</dbReference>
<feature type="domain" description="DRBM" evidence="12">
    <location>
        <begin position="184"/>
        <end position="253"/>
    </location>
</feature>
<keyword evidence="4 11" id="KW-0507">mRNA processing</keyword>
<evidence type="ECO:0000256" key="3">
    <source>
        <dbReference type="ARBA" id="ARBA00022552"/>
    </source>
</evidence>
<dbReference type="SUPFAM" id="SSF54768">
    <property type="entry name" value="dsRNA-binding domain-like"/>
    <property type="match status" value="1"/>
</dbReference>
<dbReference type="GO" id="GO:0019843">
    <property type="term" value="F:rRNA binding"/>
    <property type="evidence" value="ECO:0007669"/>
    <property type="project" value="UniProtKB-KW"/>
</dbReference>
<dbReference type="EMBL" id="LSDC01000084">
    <property type="protein sequence ID" value="KXB58930.1"/>
    <property type="molecule type" value="Genomic_DNA"/>
</dbReference>
<evidence type="ECO:0000259" key="13">
    <source>
        <dbReference type="PROSITE" id="PS50142"/>
    </source>
</evidence>
<feature type="active site" evidence="11">
    <location>
        <position position="75"/>
    </location>
</feature>
<dbReference type="GO" id="GO:0004525">
    <property type="term" value="F:ribonuclease III activity"/>
    <property type="evidence" value="ECO:0007669"/>
    <property type="project" value="UniProtKB-UniRule"/>
</dbReference>
<feature type="binding site" evidence="11">
    <location>
        <position position="71"/>
    </location>
    <ligand>
        <name>Mg(2+)</name>
        <dbReference type="ChEBI" id="CHEBI:18420"/>
    </ligand>
</feature>
<protein>
    <recommendedName>
        <fullName evidence="11">Ribonuclease 3</fullName>
        <ecNumber evidence="11">3.1.26.3</ecNumber>
    </recommendedName>
    <alternativeName>
        <fullName evidence="11">Ribonuclease III</fullName>
        <shortName evidence="11">RNase III</shortName>
    </alternativeName>
</protein>
<comment type="catalytic activity">
    <reaction evidence="1 11">
        <text>Endonucleolytic cleavage to 5'-phosphomonoester.</text>
        <dbReference type="EC" id="3.1.26.3"/>
    </reaction>
</comment>
<dbReference type="Gene3D" id="3.30.160.20">
    <property type="match status" value="1"/>
</dbReference>
<comment type="subcellular location">
    <subcellularLocation>
        <location evidence="11">Cytoplasm</location>
    </subcellularLocation>
</comment>
<comment type="function">
    <text evidence="11">Digests double-stranded RNA. Involved in the processing of primary rRNA transcript to yield the immediate precursors to the large and small rRNAs (23S and 16S). Processes some mRNAs, and tRNAs when they are encoded in the rRNA operon. Processes pre-crRNA and tracrRNA of type II CRISPR loci if present in the organism.</text>
</comment>
<evidence type="ECO:0000256" key="9">
    <source>
        <dbReference type="ARBA" id="ARBA00022801"/>
    </source>
</evidence>
<dbReference type="PROSITE" id="PS00517">
    <property type="entry name" value="RNASE_3_1"/>
    <property type="match status" value="1"/>
</dbReference>
<feature type="domain" description="RNase III" evidence="13">
    <location>
        <begin position="29"/>
        <end position="158"/>
    </location>
</feature>
<dbReference type="NCBIfam" id="TIGR02191">
    <property type="entry name" value="RNaseIII"/>
    <property type="match status" value="1"/>
</dbReference>
<evidence type="ECO:0000256" key="7">
    <source>
        <dbReference type="ARBA" id="ARBA00022723"/>
    </source>
</evidence>
<evidence type="ECO:0000256" key="11">
    <source>
        <dbReference type="HAMAP-Rule" id="MF_00104"/>
    </source>
</evidence>
<keyword evidence="11" id="KW-0963">Cytoplasm</keyword>
<dbReference type="AlphaFoldDB" id="A0A133ZU17"/>
<evidence type="ECO:0000256" key="10">
    <source>
        <dbReference type="ARBA" id="ARBA00022884"/>
    </source>
</evidence>
<evidence type="ECO:0000256" key="8">
    <source>
        <dbReference type="ARBA" id="ARBA00022759"/>
    </source>
</evidence>
<feature type="active site" evidence="11">
    <location>
        <position position="147"/>
    </location>
</feature>
<dbReference type="GO" id="GO:0003725">
    <property type="term" value="F:double-stranded RNA binding"/>
    <property type="evidence" value="ECO:0007669"/>
    <property type="project" value="TreeGrafter"/>
</dbReference>
<dbReference type="CDD" id="cd00593">
    <property type="entry name" value="RIBOc"/>
    <property type="match status" value="1"/>
</dbReference>
<dbReference type="GO" id="GO:0006364">
    <property type="term" value="P:rRNA processing"/>
    <property type="evidence" value="ECO:0007669"/>
    <property type="project" value="UniProtKB-UniRule"/>
</dbReference>
<keyword evidence="11" id="KW-0460">Magnesium</keyword>
<dbReference type="PATRIC" id="fig|1379.3.peg.1301"/>
<gene>
    <name evidence="11" type="primary">rnc</name>
    <name evidence="14" type="ORF">HMPREF3186_01321</name>
</gene>
<dbReference type="CDD" id="cd10845">
    <property type="entry name" value="DSRM_RNAse_III_family"/>
    <property type="match status" value="1"/>
</dbReference>
<comment type="similarity">
    <text evidence="2">Belongs to the ribonuclease III family.</text>
</comment>
<dbReference type="GO" id="GO:0010468">
    <property type="term" value="P:regulation of gene expression"/>
    <property type="evidence" value="ECO:0007669"/>
    <property type="project" value="TreeGrafter"/>
</dbReference>
<comment type="subunit">
    <text evidence="11">Homodimer.</text>
</comment>
<dbReference type="PANTHER" id="PTHR11207:SF0">
    <property type="entry name" value="RIBONUCLEASE 3"/>
    <property type="match status" value="1"/>
</dbReference>
<dbReference type="PROSITE" id="PS50137">
    <property type="entry name" value="DS_RBD"/>
    <property type="match status" value="1"/>
</dbReference>
<dbReference type="InterPro" id="IPR014720">
    <property type="entry name" value="dsRBD_dom"/>
</dbReference>
<keyword evidence="8 11" id="KW-0255">Endonuclease</keyword>
<dbReference type="Proteomes" id="UP000070355">
    <property type="component" value="Unassembled WGS sequence"/>
</dbReference>
<organism evidence="14 15">
    <name type="scientific">Gemella haemolysans</name>
    <dbReference type="NCBI Taxonomy" id="1379"/>
    <lineage>
        <taxon>Bacteria</taxon>
        <taxon>Bacillati</taxon>
        <taxon>Bacillota</taxon>
        <taxon>Bacilli</taxon>
        <taxon>Bacillales</taxon>
        <taxon>Gemellaceae</taxon>
        <taxon>Gemella</taxon>
    </lineage>
</organism>
<evidence type="ECO:0000259" key="12">
    <source>
        <dbReference type="PROSITE" id="PS50137"/>
    </source>
</evidence>
<keyword evidence="10 11" id="KW-0694">RNA-binding</keyword>
<dbReference type="InterPro" id="IPR000999">
    <property type="entry name" value="RNase_III_dom"/>
</dbReference>
<comment type="cofactor">
    <cofactor evidence="11">
        <name>Mg(2+)</name>
        <dbReference type="ChEBI" id="CHEBI:18420"/>
    </cofactor>
</comment>
<evidence type="ECO:0000256" key="1">
    <source>
        <dbReference type="ARBA" id="ARBA00000109"/>
    </source>
</evidence>
<evidence type="ECO:0000256" key="6">
    <source>
        <dbReference type="ARBA" id="ARBA00022722"/>
    </source>
</evidence>
<dbReference type="GO" id="GO:0046872">
    <property type="term" value="F:metal ion binding"/>
    <property type="evidence" value="ECO:0007669"/>
    <property type="project" value="UniProtKB-KW"/>
</dbReference>
<dbReference type="GO" id="GO:0005737">
    <property type="term" value="C:cytoplasm"/>
    <property type="evidence" value="ECO:0007669"/>
    <property type="project" value="UniProtKB-SubCell"/>
</dbReference>
<comment type="caution">
    <text evidence="14">The sequence shown here is derived from an EMBL/GenBank/DDBJ whole genome shotgun (WGS) entry which is preliminary data.</text>
</comment>
<reference evidence="15" key="1">
    <citation type="submission" date="2016-01" db="EMBL/GenBank/DDBJ databases">
        <authorList>
            <person name="Mitreva M."/>
            <person name="Pepin K.H."/>
            <person name="Mihindukulasuriya K.A."/>
            <person name="Fulton R."/>
            <person name="Fronick C."/>
            <person name="O'Laughlin M."/>
            <person name="Miner T."/>
            <person name="Herter B."/>
            <person name="Rosa B.A."/>
            <person name="Cordes M."/>
            <person name="Tomlinson C."/>
            <person name="Wollam A."/>
            <person name="Palsikar V.B."/>
            <person name="Mardis E.R."/>
            <person name="Wilson R.K."/>
        </authorList>
    </citation>
    <scope>NUCLEOTIDE SEQUENCE [LARGE SCALE GENOMIC DNA]</scope>
    <source>
        <strain evidence="15">DNF01167</strain>
    </source>
</reference>
<proteinExistence type="inferred from homology"/>
<keyword evidence="5 11" id="KW-0819">tRNA processing</keyword>
<keyword evidence="7 11" id="KW-0479">Metal-binding</keyword>
<feature type="binding site" evidence="11">
    <location>
        <position position="147"/>
    </location>
    <ligand>
        <name>Mg(2+)</name>
        <dbReference type="ChEBI" id="CHEBI:18420"/>
    </ligand>
</feature>
<sequence length="256" mass="29307">MNLSKIIEFLLIIKERRTIMERTYIERLLNNLNEEYGFNLKFSENFKNAFSHSSYTNEKRIAKHLNYERLEFLGDAVVELTTSEFLFKKFSELPEGELTKLRASIVCEKTLVKYALQLGLDKCIYLGKGEEKMGGRSRAALLADIFESFTGAMYLESNLEVVKTFLNKTLFTEVQDLEYHSFVDYKTILQEYISKIKLGEIEYVVLDSNGPSHSKTFTSAVLIGAKQYGSGTATTKKESEQLSAKQALEKLGYKDI</sequence>
<dbReference type="PANTHER" id="PTHR11207">
    <property type="entry name" value="RIBONUCLEASE III"/>
    <property type="match status" value="1"/>
</dbReference>
<dbReference type="InterPro" id="IPR011907">
    <property type="entry name" value="RNase_III"/>
</dbReference>
<dbReference type="InterPro" id="IPR036389">
    <property type="entry name" value="RNase_III_sf"/>
</dbReference>
<dbReference type="EC" id="3.1.26.3" evidence="11"/>
<evidence type="ECO:0000256" key="4">
    <source>
        <dbReference type="ARBA" id="ARBA00022664"/>
    </source>
</evidence>
<evidence type="ECO:0000256" key="5">
    <source>
        <dbReference type="ARBA" id="ARBA00022694"/>
    </source>
</evidence>
<evidence type="ECO:0000313" key="14">
    <source>
        <dbReference type="EMBL" id="KXB58930.1"/>
    </source>
</evidence>
<dbReference type="PROSITE" id="PS50142">
    <property type="entry name" value="RNASE_3_2"/>
    <property type="match status" value="1"/>
</dbReference>
<evidence type="ECO:0000313" key="15">
    <source>
        <dbReference type="Proteomes" id="UP000070355"/>
    </source>
</evidence>
<dbReference type="SMART" id="SM00358">
    <property type="entry name" value="DSRM"/>
    <property type="match status" value="1"/>
</dbReference>
<keyword evidence="9 11" id="KW-0378">Hydrolase</keyword>
<dbReference type="FunFam" id="1.10.1520.10:FF:000001">
    <property type="entry name" value="Ribonuclease 3"/>
    <property type="match status" value="1"/>
</dbReference>
<keyword evidence="6 11" id="KW-0540">Nuclease</keyword>
<dbReference type="GO" id="GO:0006397">
    <property type="term" value="P:mRNA processing"/>
    <property type="evidence" value="ECO:0007669"/>
    <property type="project" value="UniProtKB-UniRule"/>
</dbReference>
<dbReference type="Pfam" id="PF14622">
    <property type="entry name" value="Ribonucleas_3_3"/>
    <property type="match status" value="1"/>
</dbReference>
<dbReference type="HAMAP" id="MF_00104">
    <property type="entry name" value="RNase_III"/>
    <property type="match status" value="1"/>
</dbReference>
<name>A0A133ZU17_9BACL</name>
<accession>A0A133ZU17</accession>
<evidence type="ECO:0000256" key="2">
    <source>
        <dbReference type="ARBA" id="ARBA00010183"/>
    </source>
</evidence>
<dbReference type="STRING" id="1379.HMPREF3186_01321"/>
<dbReference type="GO" id="GO:0008033">
    <property type="term" value="P:tRNA processing"/>
    <property type="evidence" value="ECO:0007669"/>
    <property type="project" value="UniProtKB-KW"/>
</dbReference>